<dbReference type="EMBL" id="PFBY01000028">
    <property type="protein sequence ID" value="PIR76399.1"/>
    <property type="molecule type" value="Genomic_DNA"/>
</dbReference>
<sequence length="130" mass="14040">MEYGFTTTREGSFEEVLALTKESLSAHGFGVLTEIDVKATMKKKLDVEFDKYIILGACNPPFAYKALQAEKQIGLLLPCNVILYEQDGLVTVSAINPGVAMNMVENDALASIATEVGEKLHAVIDSLSVS</sequence>
<dbReference type="InterPro" id="IPR005180">
    <property type="entry name" value="DUF302"/>
</dbReference>
<dbReference type="PANTHER" id="PTHR38342:SF1">
    <property type="entry name" value="SLR5037 PROTEIN"/>
    <property type="match status" value="1"/>
</dbReference>
<dbReference type="InterPro" id="IPR016796">
    <property type="entry name" value="UCP021774"/>
</dbReference>
<feature type="domain" description="DUF302" evidence="1">
    <location>
        <begin position="35"/>
        <end position="97"/>
    </location>
</feature>
<dbReference type="Proteomes" id="UP000231530">
    <property type="component" value="Unassembled WGS sequence"/>
</dbReference>
<dbReference type="Pfam" id="PF03625">
    <property type="entry name" value="DUF302"/>
    <property type="match status" value="1"/>
</dbReference>
<dbReference type="Gene3D" id="3.30.310.70">
    <property type="entry name" value="TT1751-like domain"/>
    <property type="match status" value="1"/>
</dbReference>
<name>A0A2H0TW60_9BACT</name>
<dbReference type="CDD" id="cd14797">
    <property type="entry name" value="DUF302"/>
    <property type="match status" value="1"/>
</dbReference>
<dbReference type="PANTHER" id="PTHR38342">
    <property type="entry name" value="SLR5037 PROTEIN"/>
    <property type="match status" value="1"/>
</dbReference>
<evidence type="ECO:0000313" key="3">
    <source>
        <dbReference type="Proteomes" id="UP000231530"/>
    </source>
</evidence>
<comment type="caution">
    <text evidence="2">The sequence shown here is derived from an EMBL/GenBank/DDBJ whole genome shotgun (WGS) entry which is preliminary data.</text>
</comment>
<organism evidence="2 3">
    <name type="scientific">Candidatus Magasanikbacteria bacterium CG10_big_fil_rev_8_21_14_0_10_42_10</name>
    <dbReference type="NCBI Taxonomy" id="1974649"/>
    <lineage>
        <taxon>Bacteria</taxon>
        <taxon>Candidatus Magasanikiibacteriota</taxon>
    </lineage>
</organism>
<evidence type="ECO:0000313" key="2">
    <source>
        <dbReference type="EMBL" id="PIR76399.1"/>
    </source>
</evidence>
<proteinExistence type="predicted"/>
<evidence type="ECO:0000259" key="1">
    <source>
        <dbReference type="Pfam" id="PF03625"/>
    </source>
</evidence>
<reference evidence="3" key="1">
    <citation type="submission" date="2017-09" db="EMBL/GenBank/DDBJ databases">
        <title>Depth-based differentiation of microbial function through sediment-hosted aquifers and enrichment of novel symbionts in the deep terrestrial subsurface.</title>
        <authorList>
            <person name="Probst A.J."/>
            <person name="Ladd B."/>
            <person name="Jarett J.K."/>
            <person name="Geller-Mcgrath D.E."/>
            <person name="Sieber C.M.K."/>
            <person name="Emerson J.B."/>
            <person name="Anantharaman K."/>
            <person name="Thomas B.C."/>
            <person name="Malmstrom R."/>
            <person name="Stieglmeier M."/>
            <person name="Klingl A."/>
            <person name="Woyke T."/>
            <person name="Ryan C.M."/>
            <person name="Banfield J.F."/>
        </authorList>
    </citation>
    <scope>NUCLEOTIDE SEQUENCE [LARGE SCALE GENOMIC DNA]</scope>
</reference>
<gene>
    <name evidence="2" type="ORF">COU32_02310</name>
</gene>
<dbReference type="AlphaFoldDB" id="A0A2H0TW60"/>
<dbReference type="SUPFAM" id="SSF103247">
    <property type="entry name" value="TT1751-like"/>
    <property type="match status" value="1"/>
</dbReference>
<dbReference type="PIRSF" id="PIRSF021774">
    <property type="entry name" value="UCP021774"/>
    <property type="match status" value="1"/>
</dbReference>
<protein>
    <recommendedName>
        <fullName evidence="1">DUF302 domain-containing protein</fullName>
    </recommendedName>
</protein>
<dbReference type="InterPro" id="IPR035923">
    <property type="entry name" value="TT1751-like_sf"/>
</dbReference>
<accession>A0A2H0TW60</accession>